<comment type="caution">
    <text evidence="2">The sequence shown here is derived from an EMBL/GenBank/DDBJ whole genome shotgun (WGS) entry which is preliminary data.</text>
</comment>
<dbReference type="SUPFAM" id="SSF49562">
    <property type="entry name" value="C2 domain (Calcium/lipid-binding domain, CaLB)"/>
    <property type="match status" value="1"/>
</dbReference>
<dbReference type="InterPro" id="IPR035892">
    <property type="entry name" value="C2_domain_sf"/>
</dbReference>
<gene>
    <name evidence="2" type="ORF">DPX16_10707</name>
</gene>
<dbReference type="InterPro" id="IPR040939">
    <property type="entry name" value="Vps38"/>
</dbReference>
<accession>A0A3N0Z7R1</accession>
<dbReference type="AlphaFoldDB" id="A0A3N0Z7R1"/>
<evidence type="ECO:0000313" key="3">
    <source>
        <dbReference type="Proteomes" id="UP000281406"/>
    </source>
</evidence>
<dbReference type="Proteomes" id="UP000281406">
    <property type="component" value="Unassembled WGS sequence"/>
</dbReference>
<dbReference type="EMBL" id="RJVU01007007">
    <property type="protein sequence ID" value="ROL54284.1"/>
    <property type="molecule type" value="Genomic_DNA"/>
</dbReference>
<feature type="domain" description="C2" evidence="1">
    <location>
        <begin position="21"/>
        <end position="145"/>
    </location>
</feature>
<reference evidence="2 3" key="1">
    <citation type="submission" date="2018-10" db="EMBL/GenBank/DDBJ databases">
        <title>Genome assembly for a Yunnan-Guizhou Plateau 3E fish, Anabarilius grahami (Regan), and its evolutionary and genetic applications.</title>
        <authorList>
            <person name="Jiang W."/>
        </authorList>
    </citation>
    <scope>NUCLEOTIDE SEQUENCE [LARGE SCALE GENOMIC DNA]</scope>
    <source>
        <strain evidence="2">AG-KIZ</strain>
        <tissue evidence="2">Muscle</tissue>
    </source>
</reference>
<organism evidence="2 3">
    <name type="scientific">Anabarilius grahami</name>
    <name type="common">Kanglang fish</name>
    <name type="synonym">Barilius grahami</name>
    <dbReference type="NCBI Taxonomy" id="495550"/>
    <lineage>
        <taxon>Eukaryota</taxon>
        <taxon>Metazoa</taxon>
        <taxon>Chordata</taxon>
        <taxon>Craniata</taxon>
        <taxon>Vertebrata</taxon>
        <taxon>Euteleostomi</taxon>
        <taxon>Actinopterygii</taxon>
        <taxon>Neopterygii</taxon>
        <taxon>Teleostei</taxon>
        <taxon>Ostariophysi</taxon>
        <taxon>Cypriniformes</taxon>
        <taxon>Xenocyprididae</taxon>
        <taxon>Xenocypridinae</taxon>
        <taxon>Xenocypridinae incertae sedis</taxon>
        <taxon>Anabarilius</taxon>
    </lineage>
</organism>
<protein>
    <submittedName>
        <fullName evidence="2">UV radiation resistance-associated gene protein</fullName>
    </submittedName>
</protein>
<keyword evidence="3" id="KW-1185">Reference proteome</keyword>
<evidence type="ECO:0000313" key="2">
    <source>
        <dbReference type="EMBL" id="ROL54284.1"/>
    </source>
</evidence>
<dbReference type="GO" id="GO:0034272">
    <property type="term" value="C:phosphatidylinositol 3-kinase complex, class III, type II"/>
    <property type="evidence" value="ECO:0007669"/>
    <property type="project" value="InterPro"/>
</dbReference>
<sequence length="247" mass="27802">MNSIAGRDLSVSAGAVSSNPGAASSRVLHVELTSQQRRLRHLRSIAARNIVNKNGSPLLDTYFTLHLCQEDRISRDFYKSEVIRDSLNPTWRSLDFAMLPDLLDMSVSCFVVRIWGGREEQYQLLIEWKVNLDGLRYTGQQIRSRNPNEIIFGLNDGYYAADFDQKENSDRKKNSLLQVDQSSVRNSYSVFSLLREKKLLVCKVCIALGKNSLSCSELNVRMAAVVISTEETFDLIDSAVLSAINST</sequence>
<dbReference type="OrthoDB" id="8730811at2759"/>
<dbReference type="Pfam" id="PF17649">
    <property type="entry name" value="VPS38"/>
    <property type="match status" value="1"/>
</dbReference>
<proteinExistence type="predicted"/>
<name>A0A3N0Z7R1_ANAGA</name>
<evidence type="ECO:0000259" key="1">
    <source>
        <dbReference type="PROSITE" id="PS50004"/>
    </source>
</evidence>
<dbReference type="PROSITE" id="PS50004">
    <property type="entry name" value="C2"/>
    <property type="match status" value="1"/>
</dbReference>
<dbReference type="InterPro" id="IPR000008">
    <property type="entry name" value="C2_dom"/>
</dbReference>
<dbReference type="Gene3D" id="2.60.40.150">
    <property type="entry name" value="C2 domain"/>
    <property type="match status" value="1"/>
</dbReference>